<dbReference type="Proteomes" id="UP001165498">
    <property type="component" value="Unassembled WGS sequence"/>
</dbReference>
<organism evidence="3 4">
    <name type="scientific">Tahibacter harae</name>
    <dbReference type="NCBI Taxonomy" id="2963937"/>
    <lineage>
        <taxon>Bacteria</taxon>
        <taxon>Pseudomonadati</taxon>
        <taxon>Pseudomonadota</taxon>
        <taxon>Gammaproteobacteria</taxon>
        <taxon>Lysobacterales</taxon>
        <taxon>Rhodanobacteraceae</taxon>
        <taxon>Tahibacter</taxon>
    </lineage>
</organism>
<dbReference type="Pfam" id="PF19313">
    <property type="entry name" value="DUF5916"/>
    <property type="match status" value="2"/>
</dbReference>
<evidence type="ECO:0000313" key="3">
    <source>
        <dbReference type="EMBL" id="MCQ4164770.1"/>
    </source>
</evidence>
<keyword evidence="1" id="KW-0732">Signal</keyword>
<feature type="chain" id="PRO_5046939692" evidence="1">
    <location>
        <begin position="20"/>
        <end position="737"/>
    </location>
</feature>
<comment type="caution">
    <text evidence="3">The sequence shown here is derived from an EMBL/GenBank/DDBJ whole genome shotgun (WGS) entry which is preliminary data.</text>
</comment>
<evidence type="ECO:0000313" key="4">
    <source>
        <dbReference type="Proteomes" id="UP001165498"/>
    </source>
</evidence>
<feature type="domain" description="DUF5916" evidence="2">
    <location>
        <begin position="218"/>
        <end position="315"/>
    </location>
</feature>
<evidence type="ECO:0000256" key="1">
    <source>
        <dbReference type="SAM" id="SignalP"/>
    </source>
</evidence>
<sequence>MYSRPLLAVLLFVCPAAHAALKIDGRADEAEWKDAHVLRDFKRTQPYTLDAATVVTEARLLSTPEGIAFAFRCEQPADIPRIKPFTPRDRIRNADRVNVNIDFDADGKVGYNFTVSLSDSIEDAIITSENEFSTDWDADWLHAVQEDESGWSVEILLPWTIAAMRGSSTPTREIAVNVDRVVASRSERSAMPPVFYGNPVYLSGFQRVTIPQYRAQVLDLFPYVSTLYDFKHPGSEFRAGADLFWKPSGDFQLTATVNPDFGQVESDELVVNFDAIETFYSDKRPFFTENQALFDLPSAPDGVLFYTRRVGAASDDGSGRAADIAAAVKLNGTAGRLKYGAFLAEEDDDAGRRFAAGRLLYTFDQSNIGALVTSVDRPALDRRADVLANDWRWQIDPKLRLEGQLLLSQIDQRGADSKGSGGVLRLVALPSDRLQHTAVLTHLDGQLDFNDAGYMPRNNFNRALWETSYKHNDFAADSAVAAVAWRGTAMYRANDDGDRLSPVGYLVREASLRDGGVFTSELRVDGAGWDDQISRGNGKVWRGARQWLFNEYGSPRRGKWQYQFGVWALQEGVGDGLALQLETELSYSISDRLSIDGQINPRWSRDWLIWLDGKRLGSFRRTQWDTALNLNWFPKARHELRAKLQWFAIDAHAGKAYRIDPRGHLLRDGAAEDFSVNNFGLQLRYRYEIAPQSELYLVYSRGGYEERDRREESADLFADALRLRDADQFLAKLRYRF</sequence>
<dbReference type="EMBL" id="JANFQO010000006">
    <property type="protein sequence ID" value="MCQ4164770.1"/>
    <property type="molecule type" value="Genomic_DNA"/>
</dbReference>
<evidence type="ECO:0000259" key="2">
    <source>
        <dbReference type="Pfam" id="PF19313"/>
    </source>
</evidence>
<proteinExistence type="predicted"/>
<dbReference type="SUPFAM" id="SSF49344">
    <property type="entry name" value="CBD9-like"/>
    <property type="match status" value="1"/>
</dbReference>
<dbReference type="InterPro" id="IPR045670">
    <property type="entry name" value="DUF5916"/>
</dbReference>
<feature type="domain" description="DUF5916" evidence="2">
    <location>
        <begin position="365"/>
        <end position="708"/>
    </location>
</feature>
<protein>
    <submittedName>
        <fullName evidence="3">DUF5916 domain-containing protein</fullName>
    </submittedName>
</protein>
<reference evidence="3" key="1">
    <citation type="submission" date="2022-07" db="EMBL/GenBank/DDBJ databases">
        <title>Tahibacter sp., a new gammaproteobacterium isolated from the silt sample collected at pig farm.</title>
        <authorList>
            <person name="Chen H."/>
        </authorList>
    </citation>
    <scope>NUCLEOTIDE SEQUENCE</scope>
    <source>
        <strain evidence="3">P2K</strain>
    </source>
</reference>
<dbReference type="RefSeq" id="WP_255913691.1">
    <property type="nucleotide sequence ID" value="NZ_JANFQO010000006.1"/>
</dbReference>
<feature type="signal peptide" evidence="1">
    <location>
        <begin position="1"/>
        <end position="19"/>
    </location>
</feature>
<keyword evidence="4" id="KW-1185">Reference proteome</keyword>
<name>A0ABT1QR74_9GAMM</name>
<accession>A0ABT1QR74</accession>
<dbReference type="Gene3D" id="2.60.40.1190">
    <property type="match status" value="1"/>
</dbReference>
<gene>
    <name evidence="3" type="ORF">NM961_08610</name>
</gene>